<reference evidence="3 4" key="1">
    <citation type="journal article" date="2022" name="bioRxiv">
        <title>Genomics of Preaxostyla Flagellates Illuminates Evolutionary Transitions and the Path Towards Mitochondrial Loss.</title>
        <authorList>
            <person name="Novak L.V.F."/>
            <person name="Treitli S.C."/>
            <person name="Pyrih J."/>
            <person name="Halakuc P."/>
            <person name="Pipaliya S.V."/>
            <person name="Vacek V."/>
            <person name="Brzon O."/>
            <person name="Soukal P."/>
            <person name="Eme L."/>
            <person name="Dacks J.B."/>
            <person name="Karnkowska A."/>
            <person name="Elias M."/>
            <person name="Hampl V."/>
        </authorList>
    </citation>
    <scope>NUCLEOTIDE SEQUENCE [LARGE SCALE GENOMIC DNA]</scope>
    <source>
        <strain evidence="3">NAU3</strain>
        <tissue evidence="3">Gut</tissue>
    </source>
</reference>
<evidence type="ECO:0000313" key="3">
    <source>
        <dbReference type="EMBL" id="KAK2953168.1"/>
    </source>
</evidence>
<evidence type="ECO:0000256" key="1">
    <source>
        <dbReference type="ARBA" id="ARBA00022801"/>
    </source>
</evidence>
<dbReference type="Pfam" id="PF00383">
    <property type="entry name" value="dCMP_cyt_deam_1"/>
    <property type="match status" value="2"/>
</dbReference>
<comment type="caution">
    <text evidence="3">The sequence shown here is derived from an EMBL/GenBank/DDBJ whole genome shotgun (WGS) entry which is preliminary data.</text>
</comment>
<dbReference type="PROSITE" id="PS51747">
    <property type="entry name" value="CYT_DCMP_DEAMINASES_2"/>
    <property type="match status" value="1"/>
</dbReference>
<keyword evidence="4" id="KW-1185">Reference proteome</keyword>
<dbReference type="InterPro" id="IPR002125">
    <property type="entry name" value="CMP_dCMP_dom"/>
</dbReference>
<dbReference type="CDD" id="cd01285">
    <property type="entry name" value="nucleoside_deaminase"/>
    <property type="match status" value="1"/>
</dbReference>
<gene>
    <name evidence="3" type="ORF">BLNAU_11954</name>
</gene>
<name>A0ABQ9XL58_9EUKA</name>
<dbReference type="PANTHER" id="PTHR11079:SF149">
    <property type="entry name" value="TRNA-SPECIFIC ADENOSINE DEAMINASE 2"/>
    <property type="match status" value="1"/>
</dbReference>
<sequence length="260" mass="29022">MIQDETIHLKWMREALDFASISLREGEVPVGCVIVYCNRLVSYGYNQTNVTRNGTTHAEFEAIQLITDTFDSLLKTPSSKPSHAENLAEDDSQNYDLETRSFLDTLTQGNKPLQNPRLPPPSLPKILFQYINTARQQTSMNITPHILQPFYSKCTLYVTCEPCIMCAAALSLIGIGSVVYGCKNDRFGGNGSILSLHNAELSPVYPVYQTISGIMAEEAIAIFRQFYSRGNPHAPVPARPLVPIEKGSHIYYHPLDPVEQ</sequence>
<accession>A0ABQ9XL58</accession>
<dbReference type="SUPFAM" id="SSF53927">
    <property type="entry name" value="Cytidine deaminase-like"/>
    <property type="match status" value="1"/>
</dbReference>
<protein>
    <submittedName>
        <fullName evidence="3">tRNA-specific adenosine deaminase subunit TAD2</fullName>
        <ecNumber evidence="3">3.5.4.33</ecNumber>
    </submittedName>
</protein>
<feature type="domain" description="CMP/dCMP-type deaminase" evidence="2">
    <location>
        <begin position="6"/>
        <end position="201"/>
    </location>
</feature>
<evidence type="ECO:0000313" key="4">
    <source>
        <dbReference type="Proteomes" id="UP001281761"/>
    </source>
</evidence>
<dbReference type="PANTHER" id="PTHR11079">
    <property type="entry name" value="CYTOSINE DEAMINASE FAMILY MEMBER"/>
    <property type="match status" value="1"/>
</dbReference>
<proteinExistence type="predicted"/>
<evidence type="ECO:0000259" key="2">
    <source>
        <dbReference type="PROSITE" id="PS51747"/>
    </source>
</evidence>
<dbReference type="InterPro" id="IPR016193">
    <property type="entry name" value="Cytidine_deaminase-like"/>
</dbReference>
<dbReference type="Gene3D" id="3.40.140.10">
    <property type="entry name" value="Cytidine Deaminase, domain 2"/>
    <property type="match status" value="1"/>
</dbReference>
<dbReference type="EC" id="3.5.4.33" evidence="3"/>
<keyword evidence="1 3" id="KW-0378">Hydrolase</keyword>
<dbReference type="GO" id="GO:0052717">
    <property type="term" value="F:tRNA-specific adenosine-34 deaminase activity"/>
    <property type="evidence" value="ECO:0007669"/>
    <property type="project" value="UniProtKB-EC"/>
</dbReference>
<organism evidence="3 4">
    <name type="scientific">Blattamonas nauphoetae</name>
    <dbReference type="NCBI Taxonomy" id="2049346"/>
    <lineage>
        <taxon>Eukaryota</taxon>
        <taxon>Metamonada</taxon>
        <taxon>Preaxostyla</taxon>
        <taxon>Oxymonadida</taxon>
        <taxon>Blattamonas</taxon>
    </lineage>
</organism>
<dbReference type="EMBL" id="JARBJD010000095">
    <property type="protein sequence ID" value="KAK2953168.1"/>
    <property type="molecule type" value="Genomic_DNA"/>
</dbReference>
<dbReference type="Proteomes" id="UP001281761">
    <property type="component" value="Unassembled WGS sequence"/>
</dbReference>